<dbReference type="CDD" id="cd05288">
    <property type="entry name" value="PGDH"/>
    <property type="match status" value="1"/>
</dbReference>
<sequence length="340" mass="34906">MTVSLIESTAAVAVAAIPAGIPAAEDFRLVEAPVARPGDGEVLVRIEVLSLDPYLRSLLTAGHLDDPPVGPGDVMPGRSVGVVIESGSPGLPVGARVLAETGWRAHAVVAADQARPVSVPDGVSPSAALGVLGMPGLTAYAAVERHLRPRPGETVVISSATGGVGALAGQLSKLAGARTVAIVGSDDKAELALELGYEVAVVRGRDGWLDALRAACPDRIDAYLHMGDQETLDGVVEQLAIGARVSLTGLIDQSNGAAPTRIRAGALMAARATTYGMVVYDHADLAAEHVERVGRLLVEGTVTAPEDRYDGLEQAGTAFAHLMSGRNRGKVVVTVTHTPS</sequence>
<evidence type="ECO:0000259" key="2">
    <source>
        <dbReference type="SMART" id="SM00829"/>
    </source>
</evidence>
<dbReference type="Proteomes" id="UP001316184">
    <property type="component" value="Chromosome"/>
</dbReference>
<dbReference type="Gene3D" id="3.90.180.10">
    <property type="entry name" value="Medium-chain alcohol dehydrogenases, catalytic domain"/>
    <property type="match status" value="1"/>
</dbReference>
<dbReference type="InterPro" id="IPR011032">
    <property type="entry name" value="GroES-like_sf"/>
</dbReference>
<dbReference type="EMBL" id="CP102173">
    <property type="protein sequence ID" value="UUP12624.1"/>
    <property type="molecule type" value="Genomic_DNA"/>
</dbReference>
<dbReference type="PANTHER" id="PTHR43205">
    <property type="entry name" value="PROSTAGLANDIN REDUCTASE"/>
    <property type="match status" value="1"/>
</dbReference>
<dbReference type="PANTHER" id="PTHR43205:SF7">
    <property type="entry name" value="PROSTAGLANDIN REDUCTASE 1"/>
    <property type="match status" value="1"/>
</dbReference>
<dbReference type="SUPFAM" id="SSF50129">
    <property type="entry name" value="GroES-like"/>
    <property type="match status" value="1"/>
</dbReference>
<dbReference type="InterPro" id="IPR045010">
    <property type="entry name" value="MDR_fam"/>
</dbReference>
<dbReference type="SUPFAM" id="SSF51735">
    <property type="entry name" value="NAD(P)-binding Rossmann-fold domains"/>
    <property type="match status" value="1"/>
</dbReference>
<dbReference type="InterPro" id="IPR020843">
    <property type="entry name" value="ER"/>
</dbReference>
<reference evidence="3 4" key="1">
    <citation type="submission" date="2022-08" db="EMBL/GenBank/DDBJ databases">
        <title>novel species in genus Aeromicrobium.</title>
        <authorList>
            <person name="Ye L."/>
        </authorList>
    </citation>
    <scope>NUCLEOTIDE SEQUENCE [LARGE SCALE GENOMIC DNA]</scope>
    <source>
        <strain evidence="4">zg-Y1379</strain>
    </source>
</reference>
<keyword evidence="1" id="KW-0560">Oxidoreductase</keyword>
<dbReference type="InterPro" id="IPR041694">
    <property type="entry name" value="ADH_N_2"/>
</dbReference>
<accession>A0ABY5M6D8</accession>
<keyword evidence="4" id="KW-1185">Reference proteome</keyword>
<evidence type="ECO:0000313" key="3">
    <source>
        <dbReference type="EMBL" id="UUP12624.1"/>
    </source>
</evidence>
<dbReference type="Gene3D" id="3.40.50.720">
    <property type="entry name" value="NAD(P)-binding Rossmann-like Domain"/>
    <property type="match status" value="1"/>
</dbReference>
<organism evidence="3 4">
    <name type="scientific">Aeromicrobium wangtongii</name>
    <dbReference type="NCBI Taxonomy" id="2969247"/>
    <lineage>
        <taxon>Bacteria</taxon>
        <taxon>Bacillati</taxon>
        <taxon>Actinomycetota</taxon>
        <taxon>Actinomycetes</taxon>
        <taxon>Propionibacteriales</taxon>
        <taxon>Nocardioidaceae</taxon>
        <taxon>Aeromicrobium</taxon>
    </lineage>
</organism>
<dbReference type="RefSeq" id="WP_232400159.1">
    <property type="nucleotide sequence ID" value="NZ_CP102173.1"/>
</dbReference>
<name>A0ABY5M6D8_9ACTN</name>
<evidence type="ECO:0000313" key="4">
    <source>
        <dbReference type="Proteomes" id="UP001316184"/>
    </source>
</evidence>
<dbReference type="Pfam" id="PF00107">
    <property type="entry name" value="ADH_zinc_N"/>
    <property type="match status" value="1"/>
</dbReference>
<dbReference type="InterPro" id="IPR013149">
    <property type="entry name" value="ADH-like_C"/>
</dbReference>
<feature type="domain" description="Enoyl reductase (ER)" evidence="2">
    <location>
        <begin position="23"/>
        <end position="333"/>
    </location>
</feature>
<protein>
    <submittedName>
        <fullName evidence="3">NADP-dependent oxidoreductase</fullName>
    </submittedName>
</protein>
<dbReference type="SMART" id="SM00829">
    <property type="entry name" value="PKS_ER"/>
    <property type="match status" value="1"/>
</dbReference>
<dbReference type="Pfam" id="PF16884">
    <property type="entry name" value="ADH_N_2"/>
    <property type="match status" value="1"/>
</dbReference>
<evidence type="ECO:0000256" key="1">
    <source>
        <dbReference type="ARBA" id="ARBA00023002"/>
    </source>
</evidence>
<dbReference type="InterPro" id="IPR036291">
    <property type="entry name" value="NAD(P)-bd_dom_sf"/>
</dbReference>
<gene>
    <name evidence="3" type="ORF">NQV15_12245</name>
</gene>
<proteinExistence type="predicted"/>